<protein>
    <submittedName>
        <fullName evidence="1">Uncharacterized protein</fullName>
    </submittedName>
</protein>
<organism evidence="1">
    <name type="scientific">Salix viminalis</name>
    <name type="common">Common osier</name>
    <name type="synonym">Basket willow</name>
    <dbReference type="NCBI Taxonomy" id="40686"/>
    <lineage>
        <taxon>Eukaryota</taxon>
        <taxon>Viridiplantae</taxon>
        <taxon>Streptophyta</taxon>
        <taxon>Embryophyta</taxon>
        <taxon>Tracheophyta</taxon>
        <taxon>Spermatophyta</taxon>
        <taxon>Magnoliopsida</taxon>
        <taxon>eudicotyledons</taxon>
        <taxon>Gunneridae</taxon>
        <taxon>Pentapetalae</taxon>
        <taxon>rosids</taxon>
        <taxon>fabids</taxon>
        <taxon>Malpighiales</taxon>
        <taxon>Salicaceae</taxon>
        <taxon>Saliceae</taxon>
        <taxon>Salix</taxon>
    </lineage>
</organism>
<accession>A0A6N2NIF4</accession>
<gene>
    <name evidence="1" type="ORF">SVIM_LOCUS511351</name>
</gene>
<reference evidence="1" key="1">
    <citation type="submission" date="2019-03" db="EMBL/GenBank/DDBJ databases">
        <authorList>
            <person name="Mank J."/>
            <person name="Almeida P."/>
        </authorList>
    </citation>
    <scope>NUCLEOTIDE SEQUENCE</scope>
    <source>
        <strain evidence="1">78183</strain>
    </source>
</reference>
<dbReference type="AlphaFoldDB" id="A0A6N2NIF4"/>
<dbReference type="EMBL" id="CAADRP010002329">
    <property type="protein sequence ID" value="VFU66123.1"/>
    <property type="molecule type" value="Genomic_DNA"/>
</dbReference>
<name>A0A6N2NIF4_SALVM</name>
<evidence type="ECO:0000313" key="1">
    <source>
        <dbReference type="EMBL" id="VFU66123.1"/>
    </source>
</evidence>
<proteinExistence type="predicted"/>
<sequence>MWLLLVERSKRHRRGERKGIYSGEELRQRERDGAAGVASLATRKGEGLVDGLLAPGKRLLNTTEGERERVACCEEGERVSPLLAAGGEVFLSPELRKTMLLFVISCSPVFPSLSLSLNCNMGRHTKGVQEWDIVCGSGLQGMAKHGCNMATTVKEKRCRDEGQEDDAEDECVGVCVWRLCEGEEMQR</sequence>